<dbReference type="InterPro" id="IPR006558">
    <property type="entry name" value="LamG-like"/>
</dbReference>
<dbReference type="InterPro" id="IPR036116">
    <property type="entry name" value="FN3_sf"/>
</dbReference>
<dbReference type="SUPFAM" id="SSF49265">
    <property type="entry name" value="Fibronectin type III"/>
    <property type="match status" value="1"/>
</dbReference>
<dbReference type="PANTHER" id="PTHR45982">
    <property type="entry name" value="REGULATOR OF CHROMOSOME CONDENSATION"/>
    <property type="match status" value="1"/>
</dbReference>
<dbReference type="GO" id="GO:0005737">
    <property type="term" value="C:cytoplasm"/>
    <property type="evidence" value="ECO:0007669"/>
    <property type="project" value="TreeGrafter"/>
</dbReference>
<evidence type="ECO:0000313" key="7">
    <source>
        <dbReference type="EMBL" id="VEN73243.1"/>
    </source>
</evidence>
<dbReference type="InterPro" id="IPR051553">
    <property type="entry name" value="Ran_GTPase-activating"/>
</dbReference>
<dbReference type="SUPFAM" id="SSF50965">
    <property type="entry name" value="Galactose oxidase, central domain"/>
    <property type="match status" value="1"/>
</dbReference>
<keyword evidence="3" id="KW-0677">Repeat</keyword>
<feature type="domain" description="Fibronectin type-III" evidence="6">
    <location>
        <begin position="232"/>
        <end position="323"/>
    </location>
</feature>
<dbReference type="InterPro" id="IPR003961">
    <property type="entry name" value="FN3_dom"/>
</dbReference>
<dbReference type="SUPFAM" id="SSF50985">
    <property type="entry name" value="RCC1/BLIP-II"/>
    <property type="match status" value="2"/>
</dbReference>
<evidence type="ECO:0000259" key="6">
    <source>
        <dbReference type="PROSITE" id="PS50853"/>
    </source>
</evidence>
<dbReference type="SUPFAM" id="SSF49899">
    <property type="entry name" value="Concanavalin A-like lectins/glucanases"/>
    <property type="match status" value="2"/>
</dbReference>
<reference evidence="7" key="1">
    <citation type="submission" date="2019-01" db="EMBL/GenBank/DDBJ databases">
        <authorList>
            <consortium name="Genoscope - CEA"/>
            <person name="William W."/>
        </authorList>
    </citation>
    <scope>NUCLEOTIDE SEQUENCE</scope>
    <source>
        <strain evidence="7">CR-1</strain>
    </source>
</reference>
<dbReference type="Pfam" id="PF25390">
    <property type="entry name" value="WD40_RLD"/>
    <property type="match status" value="2"/>
</dbReference>
<evidence type="ECO:0000256" key="2">
    <source>
        <dbReference type="ARBA" id="ARBA00022729"/>
    </source>
</evidence>
<dbReference type="PRINTS" id="PR00633">
    <property type="entry name" value="RCCNDNSATION"/>
</dbReference>
<dbReference type="Gene3D" id="2.130.10.30">
    <property type="entry name" value="Regulator of chromosome condensation 1/beta-lactamase-inhibitor protein II"/>
    <property type="match status" value="4"/>
</dbReference>
<dbReference type="Pfam" id="PF13540">
    <property type="entry name" value="RCC1_2"/>
    <property type="match status" value="1"/>
</dbReference>
<dbReference type="EMBL" id="CAACVI010000006">
    <property type="protein sequence ID" value="VEN73243.1"/>
    <property type="molecule type" value="Genomic_DNA"/>
</dbReference>
<evidence type="ECO:0000256" key="4">
    <source>
        <dbReference type="ARBA" id="ARBA00023157"/>
    </source>
</evidence>
<dbReference type="CDD" id="cd00063">
    <property type="entry name" value="FN3"/>
    <property type="match status" value="1"/>
</dbReference>
<proteinExistence type="predicted"/>
<dbReference type="SMART" id="SM00060">
    <property type="entry name" value="FN3"/>
    <property type="match status" value="1"/>
</dbReference>
<dbReference type="Gene3D" id="2.60.40.10">
    <property type="entry name" value="Immunoglobulins"/>
    <property type="match status" value="1"/>
</dbReference>
<dbReference type="Pfam" id="PF13385">
    <property type="entry name" value="Laminin_G_3"/>
    <property type="match status" value="2"/>
</dbReference>
<sequence>MIRTLKFNGVDTYISLGGSAALKGLCPGAFAIEAWIKPEIRQEWTAFAGALKDTGADEKGWALGMASGRLAFGLASESGKKLVWARAKKEIPAGKWRHVAGVYDGKAIKLYVDGDLEAEEKNSGPILYPGSGEFVIGAYKDADEFYPFMGNIAEVRLWKAARTADSLDVSKGYRLNPKDHPDLAGYWPVIDGAGNAAWNWVEAGPKGDIKGKAVWEDHGGLNLTGHVPVPAPPGGLKSEDIRDEGFTAQWDAAPSAVKYVLEAAEDKDFKTPVQGYGALETVESSVGITGLESGKTYFWRVSCKGGEETGKPGAVQEVKTRIFAIPDANWAVSIPEDKANASLISFGKIENVKKSLPAKAFTAEVWVRPDDFEESGIFGVIGKDGEEQKGWLLGIKNKKFCFSVSGKDTADAGETGVMTDLVSRRTFMAGAWRHVAGVYSGKEMELYVDGERICGTKKASGDVSYPADEKGDFWAGMTLGVDGKPKGFKGMMSEIRLWNEALSPGDIQKRMEYRIYEPGEEKSLLGCWPLTRGSGYDAADIKGSVKGKLDGKAAWADAEGLCLFWPLEDAVQTAAGLRHTVALKSDGTVWAWGAGSRGQLGDGTRKPRYSPVMVKDSEGKKYLTRIKEIAVGHFHSAAVDEDGKVWAWGDHSLSQLGNDDLKESSSPLPVRAGLTGVKSVSALADFTLALKNDGTVWGWGANDRSQLGNDKATAGEKSVKPLQVKADNSYSHLENIVRIAAGKYHGAALDKIGKVWIWGDNEKKQLGAAPSIQAVLMKNRDGEELEGITSIAAGMWHTLACDKGGRAYGWGDNEHGQAGGKTEMAHEAPEPLVDENGDPLSGVQKVFAGYDHSMAETGKGTLIWGRNDHDQLGDGTGKDRGVPRAVKGRDGKAVKAKTIAAGRSHTAAVLPDGSVFAWGSAVMGRLGDGEAKERGVIHFGHACESSFAVKKDGSLWAWGRNSQNSLGINSTKDQSIPIQVPGIDGEGKLKGVKAVDGMKGWDSYKHTFALALLEGGRICGWGGNNYGQLGTGNTTQRPHPTYVMKDENNVFEENALQVAVGEVHGAALTEDGRVWSWGNNTHGELGVGTTGNKKDYYYPQKVDIDQAVEITACQHNIFIRKEDGTLWGTGWNSFGDLGQGDTAHRNTFVQIPGLEHIVAVSGGSHHTLALDAHGHVWAWGHNTYGQVGNNAKTHQKSPVRVVSPSGSAGEYLEDVIAISAGDWHSMAVKADGTVWNWGAYGQGRLGRALSGHQTRPGQVRFGDESVFLLGIRRVLGGHNTSFAVDEDGVLWSWGQGNNGERGDGKTHEIQTYPVKALL</sequence>
<dbReference type="InterPro" id="IPR000408">
    <property type="entry name" value="Reg_chr_condens"/>
</dbReference>
<dbReference type="SMART" id="SM00560">
    <property type="entry name" value="LamGL"/>
    <property type="match status" value="2"/>
</dbReference>
<evidence type="ECO:0000256" key="3">
    <source>
        <dbReference type="ARBA" id="ARBA00022737"/>
    </source>
</evidence>
<dbReference type="InterPro" id="IPR013783">
    <property type="entry name" value="Ig-like_fold"/>
</dbReference>
<keyword evidence="4" id="KW-1015">Disulfide bond</keyword>
<dbReference type="PROSITE" id="PS50012">
    <property type="entry name" value="RCC1_3"/>
    <property type="match status" value="11"/>
</dbReference>
<evidence type="ECO:0000256" key="1">
    <source>
        <dbReference type="ARBA" id="ARBA00022658"/>
    </source>
</evidence>
<organism evidence="7">
    <name type="scientific">uncultured Desulfobacteraceae bacterium</name>
    <dbReference type="NCBI Taxonomy" id="218296"/>
    <lineage>
        <taxon>Bacteria</taxon>
        <taxon>Pseudomonadati</taxon>
        <taxon>Thermodesulfobacteriota</taxon>
        <taxon>Desulfobacteria</taxon>
        <taxon>Desulfobacterales</taxon>
        <taxon>Desulfobacteraceae</taxon>
        <taxon>environmental samples</taxon>
    </lineage>
</organism>
<dbReference type="InterPro" id="IPR009091">
    <property type="entry name" value="RCC1/BLIP-II"/>
</dbReference>
<dbReference type="Gene3D" id="2.60.120.200">
    <property type="match status" value="2"/>
</dbReference>
<dbReference type="PROSITE" id="PS50853">
    <property type="entry name" value="FN3"/>
    <property type="match status" value="1"/>
</dbReference>
<keyword evidence="2" id="KW-0732">Signal</keyword>
<keyword evidence="1" id="KW-0344">Guanine-nucleotide releasing factor</keyword>
<accession>A0A484HEU8</accession>
<evidence type="ECO:0000256" key="5">
    <source>
        <dbReference type="SAM" id="MobiDB-lite"/>
    </source>
</evidence>
<dbReference type="GO" id="GO:0005085">
    <property type="term" value="F:guanyl-nucleotide exchange factor activity"/>
    <property type="evidence" value="ECO:0007669"/>
    <property type="project" value="TreeGrafter"/>
</dbReference>
<dbReference type="InterPro" id="IPR011043">
    <property type="entry name" value="Gal_Oxase/kelch_b-propeller"/>
</dbReference>
<feature type="region of interest" description="Disordered" evidence="5">
    <location>
        <begin position="870"/>
        <end position="890"/>
    </location>
</feature>
<dbReference type="PROSITE" id="PS00626">
    <property type="entry name" value="RCC1_2"/>
    <property type="match status" value="4"/>
</dbReference>
<protein>
    <recommendedName>
        <fullName evidence="6">Fibronectin type-III domain-containing protein</fullName>
    </recommendedName>
</protein>
<dbReference type="InterPro" id="IPR058923">
    <property type="entry name" value="RCC1-like_dom"/>
</dbReference>
<dbReference type="InterPro" id="IPR013320">
    <property type="entry name" value="ConA-like_dom_sf"/>
</dbReference>
<dbReference type="PANTHER" id="PTHR45982:SF1">
    <property type="entry name" value="REGULATOR OF CHROMOSOME CONDENSATION"/>
    <property type="match status" value="1"/>
</dbReference>
<gene>
    <name evidence="7" type="ORF">EPICR_140004</name>
</gene>
<name>A0A484HEU8_9BACT</name>